<dbReference type="Pfam" id="PF00366">
    <property type="entry name" value="Ribosomal_S17"/>
    <property type="match status" value="1"/>
</dbReference>
<sequence>MKKHLTGTVKSAKMIKTAVVDVVHFQVHPKYLKRIKVNKSYTAHNEIGAKEGDSVRLEETRPISKNKHWQITKVL</sequence>
<evidence type="ECO:0000256" key="2">
    <source>
        <dbReference type="ARBA" id="ARBA00022980"/>
    </source>
</evidence>
<keyword evidence="5" id="KW-0699">rRNA-binding</keyword>
<dbReference type="Gene3D" id="2.40.50.140">
    <property type="entry name" value="Nucleic acid-binding proteins"/>
    <property type="match status" value="1"/>
</dbReference>
<dbReference type="GO" id="GO:0006412">
    <property type="term" value="P:translation"/>
    <property type="evidence" value="ECO:0007669"/>
    <property type="project" value="InterPro"/>
</dbReference>
<dbReference type="InterPro" id="IPR019979">
    <property type="entry name" value="Ribosomal_uS17_CS"/>
</dbReference>
<comment type="similarity">
    <text evidence="1 4">Belongs to the universal ribosomal protein uS17 family.</text>
</comment>
<dbReference type="Proteomes" id="UP000033854">
    <property type="component" value="Unassembled WGS sequence"/>
</dbReference>
<protein>
    <recommendedName>
        <fullName evidence="5">30S ribosomal protein S17</fullName>
    </recommendedName>
</protein>
<dbReference type="PROSITE" id="PS00056">
    <property type="entry name" value="RIBOSOMAL_S17"/>
    <property type="match status" value="1"/>
</dbReference>
<reference evidence="6 7" key="1">
    <citation type="journal article" date="2015" name="Nature">
        <title>rRNA introns, odd ribosomes, and small enigmatic genomes across a large radiation of phyla.</title>
        <authorList>
            <person name="Brown C.T."/>
            <person name="Hug L.A."/>
            <person name="Thomas B.C."/>
            <person name="Sharon I."/>
            <person name="Castelle C.J."/>
            <person name="Singh A."/>
            <person name="Wilkins M.J."/>
            <person name="Williams K.H."/>
            <person name="Banfield J.F."/>
        </authorList>
    </citation>
    <scope>NUCLEOTIDE SEQUENCE [LARGE SCALE GENOMIC DNA]</scope>
</reference>
<evidence type="ECO:0000256" key="3">
    <source>
        <dbReference type="ARBA" id="ARBA00023274"/>
    </source>
</evidence>
<dbReference type="AlphaFoldDB" id="A0A0G1BAI1"/>
<evidence type="ECO:0000256" key="5">
    <source>
        <dbReference type="RuleBase" id="RU003873"/>
    </source>
</evidence>
<dbReference type="NCBIfam" id="NF004123">
    <property type="entry name" value="PRK05610.1"/>
    <property type="match status" value="1"/>
</dbReference>
<dbReference type="InterPro" id="IPR012340">
    <property type="entry name" value="NA-bd_OB-fold"/>
</dbReference>
<dbReference type="PANTHER" id="PTHR10744">
    <property type="entry name" value="40S RIBOSOMAL PROTEIN S11 FAMILY MEMBER"/>
    <property type="match status" value="1"/>
</dbReference>
<dbReference type="GO" id="GO:0003735">
    <property type="term" value="F:structural constituent of ribosome"/>
    <property type="evidence" value="ECO:0007669"/>
    <property type="project" value="InterPro"/>
</dbReference>
<dbReference type="CDD" id="cd00364">
    <property type="entry name" value="Ribosomal_uS17"/>
    <property type="match status" value="1"/>
</dbReference>
<organism evidence="6 7">
    <name type="scientific">Candidatus Collierbacteria bacterium GW2011_GWA2_42_17</name>
    <dbReference type="NCBI Taxonomy" id="1618378"/>
    <lineage>
        <taxon>Bacteria</taxon>
        <taxon>Candidatus Collieribacteriota</taxon>
    </lineage>
</organism>
<proteinExistence type="inferred from homology"/>
<keyword evidence="2 4" id="KW-0689">Ribosomal protein</keyword>
<accession>A0A0G1BAI1</accession>
<dbReference type="SUPFAM" id="SSF50249">
    <property type="entry name" value="Nucleic acid-binding proteins"/>
    <property type="match status" value="1"/>
</dbReference>
<dbReference type="InterPro" id="IPR000266">
    <property type="entry name" value="Ribosomal_uS17"/>
</dbReference>
<dbReference type="GO" id="GO:0022627">
    <property type="term" value="C:cytosolic small ribosomal subunit"/>
    <property type="evidence" value="ECO:0007669"/>
    <property type="project" value="TreeGrafter"/>
</dbReference>
<evidence type="ECO:0000256" key="4">
    <source>
        <dbReference type="RuleBase" id="RU003872"/>
    </source>
</evidence>
<dbReference type="EMBL" id="LCDA01000001">
    <property type="protein sequence ID" value="KKS43346.1"/>
    <property type="molecule type" value="Genomic_DNA"/>
</dbReference>
<evidence type="ECO:0000313" key="7">
    <source>
        <dbReference type="Proteomes" id="UP000033854"/>
    </source>
</evidence>
<dbReference type="GO" id="GO:0019843">
    <property type="term" value="F:rRNA binding"/>
    <property type="evidence" value="ECO:0007669"/>
    <property type="project" value="UniProtKB-KW"/>
</dbReference>
<keyword evidence="3 4" id="KW-0687">Ribonucleoprotein</keyword>
<dbReference type="PRINTS" id="PR00973">
    <property type="entry name" value="RIBOSOMALS17"/>
</dbReference>
<name>A0A0G1BAI1_9BACT</name>
<evidence type="ECO:0000313" key="6">
    <source>
        <dbReference type="EMBL" id="KKS43346.1"/>
    </source>
</evidence>
<evidence type="ECO:0000256" key="1">
    <source>
        <dbReference type="ARBA" id="ARBA00010254"/>
    </source>
</evidence>
<comment type="caution">
    <text evidence="6">The sequence shown here is derived from an EMBL/GenBank/DDBJ whole genome shotgun (WGS) entry which is preliminary data.</text>
</comment>
<gene>
    <name evidence="6" type="ORF">UV06_C0001G0080</name>
</gene>
<dbReference type="PANTHER" id="PTHR10744:SF1">
    <property type="entry name" value="SMALL RIBOSOMAL SUBUNIT PROTEIN US17M"/>
    <property type="match status" value="1"/>
</dbReference>
<keyword evidence="5" id="KW-0694">RNA-binding</keyword>
<comment type="function">
    <text evidence="5">One of the primary rRNA binding proteins, it binds specifically to the 5'-end of 16S ribosomal.</text>
</comment>